<dbReference type="Proteomes" id="UP001597033">
    <property type="component" value="Unassembled WGS sequence"/>
</dbReference>
<keyword evidence="5" id="KW-1185">Reference proteome</keyword>
<evidence type="ECO:0000313" key="5">
    <source>
        <dbReference type="Proteomes" id="UP001597033"/>
    </source>
</evidence>
<feature type="signal peptide" evidence="2">
    <location>
        <begin position="1"/>
        <end position="26"/>
    </location>
</feature>
<dbReference type="PANTHER" id="PTHR47572:SF5">
    <property type="entry name" value="BLR2277 PROTEIN"/>
    <property type="match status" value="1"/>
</dbReference>
<dbReference type="SUPFAM" id="SSF63829">
    <property type="entry name" value="Calcium-dependent phosphotriesterase"/>
    <property type="match status" value="1"/>
</dbReference>
<sequence>MKSPTRTASSAALLALVLGACQREQAQPPSATDATPAPAAAAGEPAAQPSTSPVHPLCPATPGTAPSGDLTATRIAAADGDGSRGLYEGPVWKGEALYFSDFTFADGFPSRIRRLTADGRLETAVEASGSNGLALGTDGALVAATHDRKELSRFDLVDGSRMRIVGEFQGQPFNSPNDLAIARDGTIWFTDPDFQRAAGPGGQDKTRVYRVGTDSNVSVVDESIANPNGIALSPDERTLYVAGGGEQGVLRAYDLVDGQPRGQRDLATGVQVPDGLAVDCLGNIYLTEHNRRRVRVLSPQGEALATIGVDANITNAAFGGAQRKTLYLTGAGAVWSIELDVAGLPY</sequence>
<feature type="chain" id="PRO_5046990771" evidence="2">
    <location>
        <begin position="27"/>
        <end position="346"/>
    </location>
</feature>
<comment type="caution">
    <text evidence="4">The sequence shown here is derived from an EMBL/GenBank/DDBJ whole genome shotgun (WGS) entry which is preliminary data.</text>
</comment>
<dbReference type="Gene3D" id="2.120.10.30">
    <property type="entry name" value="TolB, C-terminal domain"/>
    <property type="match status" value="1"/>
</dbReference>
<reference evidence="5" key="1">
    <citation type="journal article" date="2019" name="Int. J. Syst. Evol. Microbiol.">
        <title>The Global Catalogue of Microorganisms (GCM) 10K type strain sequencing project: providing services to taxonomists for standard genome sequencing and annotation.</title>
        <authorList>
            <consortium name="The Broad Institute Genomics Platform"/>
            <consortium name="The Broad Institute Genome Sequencing Center for Infectious Disease"/>
            <person name="Wu L."/>
            <person name="Ma J."/>
        </authorList>
    </citation>
    <scope>NUCLEOTIDE SEQUENCE [LARGE SCALE GENOMIC DNA]</scope>
    <source>
        <strain evidence="5">CCUG 55854</strain>
    </source>
</reference>
<accession>A0ABW3LWF4</accession>
<evidence type="ECO:0000256" key="1">
    <source>
        <dbReference type="SAM" id="MobiDB-lite"/>
    </source>
</evidence>
<feature type="region of interest" description="Disordered" evidence="1">
    <location>
        <begin position="24"/>
        <end position="69"/>
    </location>
</feature>
<gene>
    <name evidence="4" type="ORF">ACFQ2N_09115</name>
</gene>
<dbReference type="SMART" id="SM00135">
    <property type="entry name" value="LY"/>
    <property type="match status" value="2"/>
</dbReference>
<dbReference type="InterPro" id="IPR051262">
    <property type="entry name" value="SMP-30/CGR1_Lactonase"/>
</dbReference>
<dbReference type="Pfam" id="PF08450">
    <property type="entry name" value="SGL"/>
    <property type="match status" value="1"/>
</dbReference>
<keyword evidence="2" id="KW-0732">Signal</keyword>
<dbReference type="PANTHER" id="PTHR47572">
    <property type="entry name" value="LIPOPROTEIN-RELATED"/>
    <property type="match status" value="1"/>
</dbReference>
<evidence type="ECO:0000313" key="4">
    <source>
        <dbReference type="EMBL" id="MFD1042503.1"/>
    </source>
</evidence>
<dbReference type="InterPro" id="IPR000033">
    <property type="entry name" value="LDLR_classB_rpt"/>
</dbReference>
<proteinExistence type="predicted"/>
<evidence type="ECO:0000256" key="2">
    <source>
        <dbReference type="SAM" id="SignalP"/>
    </source>
</evidence>
<dbReference type="RefSeq" id="WP_162376053.1">
    <property type="nucleotide sequence ID" value="NZ_JBHTKN010000005.1"/>
</dbReference>
<name>A0ABW3LWF4_9GAMM</name>
<dbReference type="InterPro" id="IPR013658">
    <property type="entry name" value="SGL"/>
</dbReference>
<dbReference type="EMBL" id="JBHTKN010000005">
    <property type="protein sequence ID" value="MFD1042503.1"/>
    <property type="molecule type" value="Genomic_DNA"/>
</dbReference>
<feature type="compositionally biased region" description="Low complexity" evidence="1">
    <location>
        <begin position="25"/>
        <end position="51"/>
    </location>
</feature>
<dbReference type="InterPro" id="IPR005511">
    <property type="entry name" value="SMP-30"/>
</dbReference>
<dbReference type="InterPro" id="IPR011042">
    <property type="entry name" value="6-blade_b-propeller_TolB-like"/>
</dbReference>
<dbReference type="PROSITE" id="PS51257">
    <property type="entry name" value="PROKAR_LIPOPROTEIN"/>
    <property type="match status" value="1"/>
</dbReference>
<feature type="domain" description="SMP-30/Gluconolactonase/LRE-like region" evidence="3">
    <location>
        <begin position="88"/>
        <end position="331"/>
    </location>
</feature>
<organism evidence="4 5">
    <name type="scientific">Pseudoxanthomonas kaohsiungensis</name>
    <dbReference type="NCBI Taxonomy" id="283923"/>
    <lineage>
        <taxon>Bacteria</taxon>
        <taxon>Pseudomonadati</taxon>
        <taxon>Pseudomonadota</taxon>
        <taxon>Gammaproteobacteria</taxon>
        <taxon>Lysobacterales</taxon>
        <taxon>Lysobacteraceae</taxon>
        <taxon>Pseudoxanthomonas</taxon>
    </lineage>
</organism>
<protein>
    <submittedName>
        <fullName evidence="4">SMP-30/gluconolactonase/LRE family protein</fullName>
    </submittedName>
</protein>
<dbReference type="PRINTS" id="PR01790">
    <property type="entry name" value="SMP30FAMILY"/>
</dbReference>
<evidence type="ECO:0000259" key="3">
    <source>
        <dbReference type="Pfam" id="PF08450"/>
    </source>
</evidence>